<dbReference type="GO" id="GO:0009252">
    <property type="term" value="P:peptidoglycan biosynthetic process"/>
    <property type="evidence" value="ECO:0007669"/>
    <property type="project" value="UniProtKB-UniRule"/>
</dbReference>
<evidence type="ECO:0000256" key="3">
    <source>
        <dbReference type="ARBA" id="ARBA00012211"/>
    </source>
</evidence>
<keyword evidence="12 14" id="KW-0961">Cell wall biogenesis/degradation</keyword>
<dbReference type="Gene3D" id="3.40.1190.10">
    <property type="entry name" value="Mur-like, catalytic domain"/>
    <property type="match status" value="1"/>
</dbReference>
<reference evidence="18 19" key="1">
    <citation type="journal article" date="2016" name="Nat. Commun.">
        <title>Thousands of microbial genomes shed light on interconnected biogeochemical processes in an aquifer system.</title>
        <authorList>
            <person name="Anantharaman K."/>
            <person name="Brown C.T."/>
            <person name="Hug L.A."/>
            <person name="Sharon I."/>
            <person name="Castelle C.J."/>
            <person name="Probst A.J."/>
            <person name="Thomas B.C."/>
            <person name="Singh A."/>
            <person name="Wilkins M.J."/>
            <person name="Karaoz U."/>
            <person name="Brodie E.L."/>
            <person name="Williams K.H."/>
            <person name="Hubbard S.S."/>
            <person name="Banfield J.F."/>
        </authorList>
    </citation>
    <scope>NUCLEOTIDE SEQUENCE [LARGE SCALE GENOMIC DNA]</scope>
</reference>
<dbReference type="InterPro" id="IPR050061">
    <property type="entry name" value="MurCDEF_pg_biosynth"/>
</dbReference>
<comment type="similarity">
    <text evidence="14">Belongs to the MurCDEF family.</text>
</comment>
<dbReference type="InterPro" id="IPR004101">
    <property type="entry name" value="Mur_ligase_C"/>
</dbReference>
<dbReference type="GO" id="GO:0005524">
    <property type="term" value="F:ATP binding"/>
    <property type="evidence" value="ECO:0007669"/>
    <property type="project" value="UniProtKB-UniRule"/>
</dbReference>
<sequence>MSNIRKIHFIGIGGIGMSALARMCLLAGKEVSGSDVAQTEITEALEKLGACIFYTHEAGNILDGTALIVRTLAIADDNAEYAEARRRGIPVKTYPEFLGAISRNKYTVAVSGTHGKTTTTGMIAEGAIAGGLNPTVVIGSLLTNARSNFIGGTGKYLIAEACEYKRSFLNLSPSILVVTNIDNDHMDYYKDIADIQSAFAEFAAKLPKDGFLVCDAGDPLLSPVIAATKAKVVDYRNYFDENIALKMPGAHNKKNAAAARVALECLGMEPEVARKAIGNFAGTWRRFEYKGETKCGALLYDDYAHHPTEIKATLRGAREMFPEKKIIVVFQPHLYSRTKLLFDEFAASFADADEVFLAPIYAAREPHDPSVSLKTLAQKIAENGTTAHAADTLEEITNALNAPRYSNPHLLLTMGAGDVYTIASELL</sequence>
<evidence type="ECO:0000313" key="19">
    <source>
        <dbReference type="Proteomes" id="UP000178099"/>
    </source>
</evidence>
<dbReference type="InterPro" id="IPR013221">
    <property type="entry name" value="Mur_ligase_cen"/>
</dbReference>
<dbReference type="Gene3D" id="3.90.190.20">
    <property type="entry name" value="Mur ligase, C-terminal domain"/>
    <property type="match status" value="1"/>
</dbReference>
<evidence type="ECO:0000256" key="4">
    <source>
        <dbReference type="ARBA" id="ARBA00022490"/>
    </source>
</evidence>
<dbReference type="Proteomes" id="UP000178099">
    <property type="component" value="Unassembled WGS sequence"/>
</dbReference>
<evidence type="ECO:0000256" key="9">
    <source>
        <dbReference type="ARBA" id="ARBA00022960"/>
    </source>
</evidence>
<dbReference type="PANTHER" id="PTHR43445">
    <property type="entry name" value="UDP-N-ACETYLMURAMATE--L-ALANINE LIGASE-RELATED"/>
    <property type="match status" value="1"/>
</dbReference>
<keyword evidence="6 14" id="KW-0132">Cell division</keyword>
<protein>
    <recommendedName>
        <fullName evidence="3 14">UDP-N-acetylmuramate--L-alanine ligase</fullName>
        <ecNumber evidence="3 14">6.3.2.8</ecNumber>
    </recommendedName>
    <alternativeName>
        <fullName evidence="14">UDP-N-acetylmuramoyl-L-alanine synthetase</fullName>
    </alternativeName>
</protein>
<evidence type="ECO:0000256" key="8">
    <source>
        <dbReference type="ARBA" id="ARBA00022840"/>
    </source>
</evidence>
<keyword evidence="7 14" id="KW-0547">Nucleotide-binding</keyword>
<feature type="domain" description="Mur ligase C-terminal" evidence="16">
    <location>
        <begin position="285"/>
        <end position="417"/>
    </location>
</feature>
<dbReference type="Gene3D" id="3.40.50.720">
    <property type="entry name" value="NAD(P)-binding Rossmann-like Domain"/>
    <property type="match status" value="1"/>
</dbReference>
<evidence type="ECO:0000259" key="16">
    <source>
        <dbReference type="Pfam" id="PF02875"/>
    </source>
</evidence>
<dbReference type="EC" id="6.3.2.8" evidence="3 14"/>
<dbReference type="Pfam" id="PF08245">
    <property type="entry name" value="Mur_ligase_M"/>
    <property type="match status" value="1"/>
</dbReference>
<feature type="domain" description="Mur ligase N-terminal catalytic" evidence="15">
    <location>
        <begin position="6"/>
        <end position="106"/>
    </location>
</feature>
<dbReference type="GO" id="GO:0051301">
    <property type="term" value="P:cell division"/>
    <property type="evidence" value="ECO:0007669"/>
    <property type="project" value="UniProtKB-KW"/>
</dbReference>
<evidence type="ECO:0000256" key="7">
    <source>
        <dbReference type="ARBA" id="ARBA00022741"/>
    </source>
</evidence>
<dbReference type="HAMAP" id="MF_00046">
    <property type="entry name" value="MurC"/>
    <property type="match status" value="1"/>
</dbReference>
<dbReference type="GO" id="GO:0071555">
    <property type="term" value="P:cell wall organization"/>
    <property type="evidence" value="ECO:0007669"/>
    <property type="project" value="UniProtKB-KW"/>
</dbReference>
<evidence type="ECO:0000256" key="11">
    <source>
        <dbReference type="ARBA" id="ARBA00023306"/>
    </source>
</evidence>
<organism evidence="18 19">
    <name type="scientific">Candidatus Lloydbacteria bacterium RIFCSPHIGHO2_02_FULL_51_22</name>
    <dbReference type="NCBI Taxonomy" id="1798663"/>
    <lineage>
        <taxon>Bacteria</taxon>
        <taxon>Candidatus Lloydiibacteriota</taxon>
    </lineage>
</organism>
<dbReference type="GO" id="GO:0005737">
    <property type="term" value="C:cytoplasm"/>
    <property type="evidence" value="ECO:0007669"/>
    <property type="project" value="UniProtKB-SubCell"/>
</dbReference>
<evidence type="ECO:0000256" key="13">
    <source>
        <dbReference type="ARBA" id="ARBA00047833"/>
    </source>
</evidence>
<evidence type="ECO:0000256" key="2">
    <source>
        <dbReference type="ARBA" id="ARBA00004752"/>
    </source>
</evidence>
<dbReference type="GO" id="GO:0008360">
    <property type="term" value="P:regulation of cell shape"/>
    <property type="evidence" value="ECO:0007669"/>
    <property type="project" value="UniProtKB-KW"/>
</dbReference>
<dbReference type="InterPro" id="IPR036565">
    <property type="entry name" value="Mur-like_cat_sf"/>
</dbReference>
<dbReference type="AlphaFoldDB" id="A0A1G2DAB1"/>
<keyword evidence="5 14" id="KW-0436">Ligase</keyword>
<feature type="binding site" evidence="14">
    <location>
        <begin position="112"/>
        <end position="118"/>
    </location>
    <ligand>
        <name>ATP</name>
        <dbReference type="ChEBI" id="CHEBI:30616"/>
    </ligand>
</feature>
<evidence type="ECO:0000259" key="15">
    <source>
        <dbReference type="Pfam" id="PF01225"/>
    </source>
</evidence>
<feature type="domain" description="Mur ligase central" evidence="17">
    <location>
        <begin position="110"/>
        <end position="234"/>
    </location>
</feature>
<dbReference type="InterPro" id="IPR036615">
    <property type="entry name" value="Mur_ligase_C_dom_sf"/>
</dbReference>
<dbReference type="EMBL" id="MHLN01000047">
    <property type="protein sequence ID" value="OGZ09698.1"/>
    <property type="molecule type" value="Genomic_DNA"/>
</dbReference>
<comment type="catalytic activity">
    <reaction evidence="13 14">
        <text>UDP-N-acetyl-alpha-D-muramate + L-alanine + ATP = UDP-N-acetyl-alpha-D-muramoyl-L-alanine + ADP + phosphate + H(+)</text>
        <dbReference type="Rhea" id="RHEA:23372"/>
        <dbReference type="ChEBI" id="CHEBI:15378"/>
        <dbReference type="ChEBI" id="CHEBI:30616"/>
        <dbReference type="ChEBI" id="CHEBI:43474"/>
        <dbReference type="ChEBI" id="CHEBI:57972"/>
        <dbReference type="ChEBI" id="CHEBI:70757"/>
        <dbReference type="ChEBI" id="CHEBI:83898"/>
        <dbReference type="ChEBI" id="CHEBI:456216"/>
        <dbReference type="EC" id="6.3.2.8"/>
    </reaction>
</comment>
<dbReference type="Pfam" id="PF01225">
    <property type="entry name" value="Mur_ligase"/>
    <property type="match status" value="1"/>
</dbReference>
<dbReference type="GO" id="GO:0008763">
    <property type="term" value="F:UDP-N-acetylmuramate-L-alanine ligase activity"/>
    <property type="evidence" value="ECO:0007669"/>
    <property type="project" value="UniProtKB-UniRule"/>
</dbReference>
<dbReference type="SUPFAM" id="SSF53244">
    <property type="entry name" value="MurD-like peptide ligases, peptide-binding domain"/>
    <property type="match status" value="1"/>
</dbReference>
<comment type="caution">
    <text evidence="18">The sequence shown here is derived from an EMBL/GenBank/DDBJ whole genome shotgun (WGS) entry which is preliminary data.</text>
</comment>
<proteinExistence type="inferred from homology"/>
<evidence type="ECO:0000256" key="14">
    <source>
        <dbReference type="HAMAP-Rule" id="MF_00046"/>
    </source>
</evidence>
<dbReference type="SUPFAM" id="SSF51984">
    <property type="entry name" value="MurCD N-terminal domain"/>
    <property type="match status" value="1"/>
</dbReference>
<keyword evidence="11 14" id="KW-0131">Cell cycle</keyword>
<dbReference type="PANTHER" id="PTHR43445:SF3">
    <property type="entry name" value="UDP-N-ACETYLMURAMATE--L-ALANINE LIGASE"/>
    <property type="match status" value="1"/>
</dbReference>
<gene>
    <name evidence="14" type="primary">murC</name>
    <name evidence="18" type="ORF">A3D67_02070</name>
</gene>
<dbReference type="SUPFAM" id="SSF53623">
    <property type="entry name" value="MurD-like peptide ligases, catalytic domain"/>
    <property type="match status" value="1"/>
</dbReference>
<evidence type="ECO:0000259" key="17">
    <source>
        <dbReference type="Pfam" id="PF08245"/>
    </source>
</evidence>
<dbReference type="InterPro" id="IPR000713">
    <property type="entry name" value="Mur_ligase_N"/>
</dbReference>
<dbReference type="Pfam" id="PF02875">
    <property type="entry name" value="Mur_ligase_C"/>
    <property type="match status" value="1"/>
</dbReference>
<dbReference type="UniPathway" id="UPA00219"/>
<comment type="function">
    <text evidence="14">Cell wall formation.</text>
</comment>
<evidence type="ECO:0000256" key="6">
    <source>
        <dbReference type="ARBA" id="ARBA00022618"/>
    </source>
</evidence>
<evidence type="ECO:0000313" key="18">
    <source>
        <dbReference type="EMBL" id="OGZ09698.1"/>
    </source>
</evidence>
<comment type="pathway">
    <text evidence="2 14">Cell wall biogenesis; peptidoglycan biosynthesis.</text>
</comment>
<accession>A0A1G2DAB1</accession>
<dbReference type="InterPro" id="IPR005758">
    <property type="entry name" value="UDP-N-AcMur_Ala_ligase_MurC"/>
</dbReference>
<keyword evidence="10 14" id="KW-0573">Peptidoglycan synthesis</keyword>
<comment type="subcellular location">
    <subcellularLocation>
        <location evidence="1 14">Cytoplasm</location>
    </subcellularLocation>
</comment>
<evidence type="ECO:0000256" key="5">
    <source>
        <dbReference type="ARBA" id="ARBA00022598"/>
    </source>
</evidence>
<keyword evidence="9 14" id="KW-0133">Cell shape</keyword>
<name>A0A1G2DAB1_9BACT</name>
<keyword evidence="8 14" id="KW-0067">ATP-binding</keyword>
<evidence type="ECO:0000256" key="1">
    <source>
        <dbReference type="ARBA" id="ARBA00004496"/>
    </source>
</evidence>
<evidence type="ECO:0000256" key="10">
    <source>
        <dbReference type="ARBA" id="ARBA00022984"/>
    </source>
</evidence>
<evidence type="ECO:0000256" key="12">
    <source>
        <dbReference type="ARBA" id="ARBA00023316"/>
    </source>
</evidence>
<keyword evidence="4 14" id="KW-0963">Cytoplasm</keyword>